<evidence type="ECO:0000256" key="2">
    <source>
        <dbReference type="ARBA" id="ARBA00022692"/>
    </source>
</evidence>
<gene>
    <name evidence="7" type="ORF">DC083_04250</name>
</gene>
<evidence type="ECO:0000313" key="7">
    <source>
        <dbReference type="EMBL" id="PWD81117.1"/>
    </source>
</evidence>
<keyword evidence="3 6" id="KW-1133">Transmembrane helix</keyword>
<keyword evidence="8" id="KW-1185">Reference proteome</keyword>
<evidence type="ECO:0000313" key="8">
    <source>
        <dbReference type="Proteomes" id="UP000245020"/>
    </source>
</evidence>
<comment type="caution">
    <text evidence="7">The sequence shown here is derived from an EMBL/GenBank/DDBJ whole genome shotgun (WGS) entry which is preliminary data.</text>
</comment>
<evidence type="ECO:0000256" key="5">
    <source>
        <dbReference type="SAM" id="MobiDB-lite"/>
    </source>
</evidence>
<evidence type="ECO:0000256" key="4">
    <source>
        <dbReference type="ARBA" id="ARBA00023136"/>
    </source>
</evidence>
<dbReference type="Proteomes" id="UP000245020">
    <property type="component" value="Unassembled WGS sequence"/>
</dbReference>
<dbReference type="RefSeq" id="WP_109189021.1">
    <property type="nucleotide sequence ID" value="NZ_BMYA01000003.1"/>
</dbReference>
<evidence type="ECO:0000256" key="1">
    <source>
        <dbReference type="ARBA" id="ARBA00004651"/>
    </source>
</evidence>
<accession>A0A2U2AER7</accession>
<dbReference type="AlphaFoldDB" id="A0A2U2AER7"/>
<feature type="transmembrane region" description="Helical" evidence="6">
    <location>
        <begin position="22"/>
        <end position="55"/>
    </location>
</feature>
<dbReference type="GO" id="GO:0005524">
    <property type="term" value="F:ATP binding"/>
    <property type="evidence" value="ECO:0007669"/>
    <property type="project" value="InterPro"/>
</dbReference>
<dbReference type="InterPro" id="IPR036640">
    <property type="entry name" value="ABC1_TM_sf"/>
</dbReference>
<dbReference type="GO" id="GO:0005886">
    <property type="term" value="C:plasma membrane"/>
    <property type="evidence" value="ECO:0007669"/>
    <property type="project" value="UniProtKB-SubCell"/>
</dbReference>
<comment type="subcellular location">
    <subcellularLocation>
        <location evidence="1">Cell membrane</location>
        <topology evidence="1">Multi-pass membrane protein</topology>
    </subcellularLocation>
</comment>
<dbReference type="EMBL" id="QEWQ01000003">
    <property type="protein sequence ID" value="PWD81117.1"/>
    <property type="molecule type" value="Genomic_DNA"/>
</dbReference>
<feature type="region of interest" description="Disordered" evidence="5">
    <location>
        <begin position="88"/>
        <end position="116"/>
    </location>
</feature>
<keyword evidence="4 6" id="KW-0472">Membrane</keyword>
<sequence>MSNQLYIDGKPASLMQRIAATIIAVASLIFFAFFGVAIFLIGLAIALVFGGYFWWKVRKVRKQMEEGLRQAQARGEMNGNMHGNMNNMYGFTQNNQNNPGQGASTEPNGTVNGKANGKLYEGEYREL</sequence>
<dbReference type="OrthoDB" id="7068066at2"/>
<evidence type="ECO:0000256" key="3">
    <source>
        <dbReference type="ARBA" id="ARBA00022989"/>
    </source>
</evidence>
<keyword evidence="2 6" id="KW-0812">Transmembrane</keyword>
<protein>
    <submittedName>
        <fullName evidence="7">Uncharacterized protein</fullName>
    </submittedName>
</protein>
<name>A0A2U2AER7_9GAMM</name>
<evidence type="ECO:0000256" key="6">
    <source>
        <dbReference type="SAM" id="Phobius"/>
    </source>
</evidence>
<reference evidence="8" key="1">
    <citation type="submission" date="2018-05" db="EMBL/GenBank/DDBJ databases">
        <title>Ignatzschineria dubaiensis sp. nov., isolated from necrotic foot tissues of dromedaries (Camelus dromedarius) and associated maggots in Dubai, United Arab Emirates.</title>
        <authorList>
            <person name="Tsang C.C."/>
            <person name="Tang J.Y.M."/>
            <person name="Fong J.Y.H."/>
            <person name="Kinne J."/>
            <person name="Lee H.H."/>
            <person name="Joseph M."/>
            <person name="Jose S."/>
            <person name="Schuster R.K."/>
            <person name="Tang Y."/>
            <person name="Sivakumar S."/>
            <person name="Chen J.H.K."/>
            <person name="Teng J.L.L."/>
            <person name="Lau S.K.P."/>
            <person name="Wernery U."/>
            <person name="Woo P.C.Y."/>
        </authorList>
    </citation>
    <scope>NUCLEOTIDE SEQUENCE [LARGE SCALE GENOMIC DNA]</scope>
    <source>
        <strain evidence="8">KCTC 22644</strain>
    </source>
</reference>
<feature type="compositionally biased region" description="Polar residues" evidence="5">
    <location>
        <begin position="91"/>
        <end position="113"/>
    </location>
</feature>
<organism evidence="7 8">
    <name type="scientific">Ignatzschineria ureiclastica</name>
    <dbReference type="NCBI Taxonomy" id="472582"/>
    <lineage>
        <taxon>Bacteria</taxon>
        <taxon>Pseudomonadati</taxon>
        <taxon>Pseudomonadota</taxon>
        <taxon>Gammaproteobacteria</taxon>
        <taxon>Cardiobacteriales</taxon>
        <taxon>Ignatzschineriaceae</taxon>
        <taxon>Ignatzschineria</taxon>
    </lineage>
</organism>
<dbReference type="SUPFAM" id="SSF90123">
    <property type="entry name" value="ABC transporter transmembrane region"/>
    <property type="match status" value="1"/>
</dbReference>
<proteinExistence type="predicted"/>